<dbReference type="InterPro" id="IPR035198">
    <property type="entry name" value="SU10_MCP"/>
</dbReference>
<accession>A0A9X3QZA1</accession>
<organism evidence="1 2">
    <name type="scientific">Agrobacterium salinitolerans</name>
    <dbReference type="NCBI Taxonomy" id="1183413"/>
    <lineage>
        <taxon>Bacteria</taxon>
        <taxon>Pseudomonadati</taxon>
        <taxon>Pseudomonadota</taxon>
        <taxon>Alphaproteobacteria</taxon>
        <taxon>Hyphomicrobiales</taxon>
        <taxon>Rhizobiaceae</taxon>
        <taxon>Rhizobium/Agrobacterium group</taxon>
        <taxon>Agrobacterium</taxon>
    </lineage>
</organism>
<gene>
    <name evidence="1" type="ORF">O9X88_03865</name>
</gene>
<dbReference type="RefSeq" id="WP_269834634.1">
    <property type="nucleotide sequence ID" value="NZ_JAPZLR010000002.1"/>
</dbReference>
<evidence type="ECO:0000313" key="2">
    <source>
        <dbReference type="Proteomes" id="UP001151018"/>
    </source>
</evidence>
<comment type="caution">
    <text evidence="1">The sequence shown here is derived from an EMBL/GenBank/DDBJ whole genome shotgun (WGS) entry which is preliminary data.</text>
</comment>
<proteinExistence type="predicted"/>
<sequence length="311" mass="32759">MATLKTTDVKHVREDLADVISDISPEETPFLSMIGKTSATGRYHEGLSDTLEAPNANNAAIEGADAPAAVQNGPARFGNYCQIFTKTVDVAGTLEASNTAGTKSELARQMTKKAKEIKRDQEAAYVSENGSVATGARKLAGAAALISTNAIHGAGGSTAGFNPATSVTGAVVAGTDEVLTEADFKEAIAKVWEQSDGALTAFANGSLKQKISTFNGNAQMMQDASKNTVVSNVKLYESDFGIVKVLTSRYVSSKTVLLIDPTLWAVATLRKYEKKELGRTGDATRFQLLTEVTLECKNEAGNGKLADRLAA</sequence>
<protein>
    <submittedName>
        <fullName evidence="1">DUF5309 family protein</fullName>
    </submittedName>
</protein>
<name>A0A9X3QZA1_9HYPH</name>
<dbReference type="Pfam" id="PF17236">
    <property type="entry name" value="SU10_MCP"/>
    <property type="match status" value="1"/>
</dbReference>
<reference evidence="1" key="1">
    <citation type="submission" date="2022-12" db="EMBL/GenBank/DDBJ databases">
        <title>Draft genome sequences of 22 rhizogenic Agrobacterium biovar 1 strains, the causative agent of hairy root disease.</title>
        <authorList>
            <person name="Kim N."/>
            <person name="Vargas P."/>
            <person name="Rediers H."/>
        </authorList>
    </citation>
    <scope>NUCLEOTIDE SEQUENCE</scope>
    <source>
        <strain evidence="1">ST15.13.006</strain>
    </source>
</reference>
<dbReference type="EMBL" id="JAPZLR010000002">
    <property type="protein sequence ID" value="MCZ7936670.1"/>
    <property type="molecule type" value="Genomic_DNA"/>
</dbReference>
<dbReference type="Proteomes" id="UP001151018">
    <property type="component" value="Unassembled WGS sequence"/>
</dbReference>
<evidence type="ECO:0000313" key="1">
    <source>
        <dbReference type="EMBL" id="MCZ7936670.1"/>
    </source>
</evidence>
<dbReference type="AlphaFoldDB" id="A0A9X3QZA1"/>